<keyword evidence="4" id="KW-1185">Reference proteome</keyword>
<dbReference type="Proteomes" id="UP001232445">
    <property type="component" value="Unassembled WGS sequence"/>
</dbReference>
<dbReference type="PANTHER" id="PTHR38430:SF1">
    <property type="entry name" value="PROTEIN-ARGININE KINASE ACTIVATOR PROTEIN"/>
    <property type="match status" value="1"/>
</dbReference>
<gene>
    <name evidence="3" type="ORF">J2S00_002958</name>
</gene>
<keyword evidence="1" id="KW-0175">Coiled coil</keyword>
<dbReference type="InterPro" id="IPR036876">
    <property type="entry name" value="UVR_dom_sf"/>
</dbReference>
<dbReference type="SUPFAM" id="SSF46600">
    <property type="entry name" value="C-terminal UvrC-binding domain of UvrB"/>
    <property type="match status" value="1"/>
</dbReference>
<evidence type="ECO:0000313" key="4">
    <source>
        <dbReference type="Proteomes" id="UP001232445"/>
    </source>
</evidence>
<dbReference type="PIRSF" id="PIRSF015034">
    <property type="entry name" value="YacH"/>
    <property type="match status" value="1"/>
</dbReference>
<sequence length="173" mass="19479">MHCQECGERPATLHFTKIINGQKTEIHLCDVCAKEKGEALPGLNNSFSIHNLLSGLLSFDPSGGSAETAYAQPLRCERCGLTYAQFSRSGRFGCAHCYRVFGDRLEPLFKKVHSGNVSHHGKIPRRSGSRLKLKREINVKKQKLQQAVANEEFERAAELRDEIRELEKLLSQE</sequence>
<keyword evidence="3" id="KW-0808">Transferase</keyword>
<dbReference type="GO" id="GO:0016301">
    <property type="term" value="F:kinase activity"/>
    <property type="evidence" value="ECO:0007669"/>
    <property type="project" value="UniProtKB-KW"/>
</dbReference>
<dbReference type="InterPro" id="IPR001943">
    <property type="entry name" value="UVR_dom"/>
</dbReference>
<feature type="coiled-coil region" evidence="1">
    <location>
        <begin position="130"/>
        <end position="169"/>
    </location>
</feature>
<evidence type="ECO:0000256" key="1">
    <source>
        <dbReference type="SAM" id="Coils"/>
    </source>
</evidence>
<dbReference type="PANTHER" id="PTHR38430">
    <property type="entry name" value="PROTEIN-ARGININE KINASE ACTIVATOR PROTEIN"/>
    <property type="match status" value="1"/>
</dbReference>
<dbReference type="EMBL" id="JAUSUQ010000012">
    <property type="protein sequence ID" value="MDQ0340153.1"/>
    <property type="molecule type" value="Genomic_DNA"/>
</dbReference>
<evidence type="ECO:0000259" key="2">
    <source>
        <dbReference type="PROSITE" id="PS50151"/>
    </source>
</evidence>
<dbReference type="InterPro" id="IPR025542">
    <property type="entry name" value="YacH"/>
</dbReference>
<name>A0ABU0CUP5_9BACI</name>
<keyword evidence="3" id="KW-0418">Kinase</keyword>
<reference evidence="3 4" key="1">
    <citation type="submission" date="2023-07" db="EMBL/GenBank/DDBJ databases">
        <title>Genomic Encyclopedia of Type Strains, Phase IV (KMG-IV): sequencing the most valuable type-strain genomes for metagenomic binning, comparative biology and taxonomic classification.</title>
        <authorList>
            <person name="Goeker M."/>
        </authorList>
    </citation>
    <scope>NUCLEOTIDE SEQUENCE [LARGE SCALE GENOMIC DNA]</scope>
    <source>
        <strain evidence="3 4">DSM 17740</strain>
    </source>
</reference>
<proteinExistence type="predicted"/>
<evidence type="ECO:0000313" key="3">
    <source>
        <dbReference type="EMBL" id="MDQ0340153.1"/>
    </source>
</evidence>
<comment type="caution">
    <text evidence="3">The sequence shown here is derived from an EMBL/GenBank/DDBJ whole genome shotgun (WGS) entry which is preliminary data.</text>
</comment>
<dbReference type="Gene3D" id="4.10.860.10">
    <property type="entry name" value="UVR domain"/>
    <property type="match status" value="1"/>
</dbReference>
<dbReference type="Pfam" id="PF02151">
    <property type="entry name" value="UVR"/>
    <property type="match status" value="1"/>
</dbReference>
<organism evidence="3 4">
    <name type="scientific">Caldalkalibacillus uzonensis</name>
    <dbReference type="NCBI Taxonomy" id="353224"/>
    <lineage>
        <taxon>Bacteria</taxon>
        <taxon>Bacillati</taxon>
        <taxon>Bacillota</taxon>
        <taxon>Bacilli</taxon>
        <taxon>Bacillales</taxon>
        <taxon>Bacillaceae</taxon>
        <taxon>Caldalkalibacillus</taxon>
    </lineage>
</organism>
<accession>A0ABU0CUP5</accession>
<feature type="domain" description="UVR" evidence="2">
    <location>
        <begin position="134"/>
        <end position="169"/>
    </location>
</feature>
<protein>
    <submittedName>
        <fullName evidence="3">Protein arginine kinase activator</fullName>
    </submittedName>
</protein>
<dbReference type="PROSITE" id="PS50151">
    <property type="entry name" value="UVR"/>
    <property type="match status" value="1"/>
</dbReference>
<dbReference type="RefSeq" id="WP_307341270.1">
    <property type="nucleotide sequence ID" value="NZ_JAUSUQ010000012.1"/>
</dbReference>